<evidence type="ECO:0000256" key="5">
    <source>
        <dbReference type="ARBA" id="ARBA00022729"/>
    </source>
</evidence>
<evidence type="ECO:0000256" key="9">
    <source>
        <dbReference type="PIRSR" id="PIRSR601461-2"/>
    </source>
</evidence>
<dbReference type="OrthoDB" id="771136at2759"/>
<dbReference type="PROSITE" id="PS51767">
    <property type="entry name" value="PEPTIDASE_A1"/>
    <property type="match status" value="1"/>
</dbReference>
<keyword evidence="4 10" id="KW-0645">Protease</keyword>
<dbReference type="InterPro" id="IPR001461">
    <property type="entry name" value="Aspartic_peptidase_A1"/>
</dbReference>
<dbReference type="InterPro" id="IPR033121">
    <property type="entry name" value="PEPTIDASE_A1"/>
</dbReference>
<keyword evidence="3" id="KW-0472">Membrane</keyword>
<evidence type="ECO:0000256" key="4">
    <source>
        <dbReference type="ARBA" id="ARBA00022670"/>
    </source>
</evidence>
<evidence type="ECO:0000256" key="1">
    <source>
        <dbReference type="ARBA" id="ARBA00004609"/>
    </source>
</evidence>
<comment type="subcellular location">
    <subcellularLocation>
        <location evidence="1">Cell membrane</location>
        <topology evidence="1">Lipid-anchor</topology>
        <topology evidence="1">GPI-anchor</topology>
    </subcellularLocation>
</comment>
<name>A0A1L9TUA8_9EURO</name>
<dbReference type="GO" id="GO:0098552">
    <property type="term" value="C:side of membrane"/>
    <property type="evidence" value="ECO:0007669"/>
    <property type="project" value="UniProtKB-KW"/>
</dbReference>
<dbReference type="GeneID" id="63760612"/>
<evidence type="ECO:0000256" key="8">
    <source>
        <dbReference type="PIRSR" id="PIRSR601461-1"/>
    </source>
</evidence>
<keyword evidence="3" id="KW-0325">Glycoprotein</keyword>
<sequence length="522" mass="55734">MRIFFLSSLAALAVPGLCALSVHESDSPHVLQLGLRRNRHDDPVGRDRKRWKRQTVDVGLYGDSMGGDIYSTNLTLGSPPQRVEVSVDTGSSDLWVVYSDNGICDIEGASCDSFGTYDPSDSKNANTLPDRFSIEYGDSSWAEGFYAVDSLVIEDAEVPEAQFAVAMASGIDKHLLIRSEGILGIGYPANEVARTMYPNLPELLVENNITASSAYSLWLNRLGEDEGSILFGGVNTAHYTGSLQTVPVVPYSNQYIHLWITLTELSASSEKDSIHHPFTSDSLPLAVLLDSGSTLTYLPAPLVKSIYSALDVHFYEEAQVGYVPCNSYLTQREDYNLTFSFSGAKVSVPLSELVLQDSLQYEGDTLHINGEQSCTFGILPSADFFPILGDTFLRSAYVVFDLDNNEVSLAQAKYDPGEDRILEIGDGDDSVPHATAVDGPVTTATVTTGGASLVLPTGFTNSPIFPSRTASVTASTTATVDATDVDSGGGDDENAPGNGAMGRAVNSVLGAGVVGVGLFLSL</sequence>
<keyword evidence="9" id="KW-1015">Disulfide bond</keyword>
<evidence type="ECO:0000256" key="2">
    <source>
        <dbReference type="ARBA" id="ARBA00007447"/>
    </source>
</evidence>
<keyword evidence="3" id="KW-0336">GPI-anchor</keyword>
<organism evidence="13 14">
    <name type="scientific">Aspergillus sydowii CBS 593.65</name>
    <dbReference type="NCBI Taxonomy" id="1036612"/>
    <lineage>
        <taxon>Eukaryota</taxon>
        <taxon>Fungi</taxon>
        <taxon>Dikarya</taxon>
        <taxon>Ascomycota</taxon>
        <taxon>Pezizomycotina</taxon>
        <taxon>Eurotiomycetes</taxon>
        <taxon>Eurotiomycetidae</taxon>
        <taxon>Eurotiales</taxon>
        <taxon>Aspergillaceae</taxon>
        <taxon>Aspergillus</taxon>
        <taxon>Aspergillus subgen. Nidulantes</taxon>
    </lineage>
</organism>
<comment type="similarity">
    <text evidence="2 10">Belongs to the peptidase A1 family.</text>
</comment>
<feature type="domain" description="Peptidase A1" evidence="12">
    <location>
        <begin position="70"/>
        <end position="410"/>
    </location>
</feature>
<dbReference type="Pfam" id="PF00026">
    <property type="entry name" value="Asp"/>
    <property type="match status" value="1"/>
</dbReference>
<feature type="disulfide bond" evidence="9">
    <location>
        <begin position="325"/>
        <end position="374"/>
    </location>
</feature>
<reference evidence="14" key="1">
    <citation type="journal article" date="2017" name="Genome Biol.">
        <title>Comparative genomics reveals high biological diversity and specific adaptations in the industrially and medically important fungal genus Aspergillus.</title>
        <authorList>
            <person name="de Vries R.P."/>
            <person name="Riley R."/>
            <person name="Wiebenga A."/>
            <person name="Aguilar-Osorio G."/>
            <person name="Amillis S."/>
            <person name="Uchima C.A."/>
            <person name="Anderluh G."/>
            <person name="Asadollahi M."/>
            <person name="Askin M."/>
            <person name="Barry K."/>
            <person name="Battaglia E."/>
            <person name="Bayram O."/>
            <person name="Benocci T."/>
            <person name="Braus-Stromeyer S.A."/>
            <person name="Caldana C."/>
            <person name="Canovas D."/>
            <person name="Cerqueira G.C."/>
            <person name="Chen F."/>
            <person name="Chen W."/>
            <person name="Choi C."/>
            <person name="Clum A."/>
            <person name="Dos Santos R.A."/>
            <person name="Damasio A.R."/>
            <person name="Diallinas G."/>
            <person name="Emri T."/>
            <person name="Fekete E."/>
            <person name="Flipphi M."/>
            <person name="Freyberg S."/>
            <person name="Gallo A."/>
            <person name="Gournas C."/>
            <person name="Habgood R."/>
            <person name="Hainaut M."/>
            <person name="Harispe M.L."/>
            <person name="Henrissat B."/>
            <person name="Hilden K.S."/>
            <person name="Hope R."/>
            <person name="Hossain A."/>
            <person name="Karabika E."/>
            <person name="Karaffa L."/>
            <person name="Karanyi Z."/>
            <person name="Krasevec N."/>
            <person name="Kuo A."/>
            <person name="Kusch H."/>
            <person name="LaButti K."/>
            <person name="Lagendijk E.L."/>
            <person name="Lapidus A."/>
            <person name="Levasseur A."/>
            <person name="Lindquist E."/>
            <person name="Lipzen A."/>
            <person name="Logrieco A.F."/>
            <person name="MacCabe A."/>
            <person name="Maekelae M.R."/>
            <person name="Malavazi I."/>
            <person name="Melin P."/>
            <person name="Meyer V."/>
            <person name="Mielnichuk N."/>
            <person name="Miskei M."/>
            <person name="Molnar A.P."/>
            <person name="Mule G."/>
            <person name="Ngan C.Y."/>
            <person name="Orejas M."/>
            <person name="Orosz E."/>
            <person name="Ouedraogo J.P."/>
            <person name="Overkamp K.M."/>
            <person name="Park H.-S."/>
            <person name="Perrone G."/>
            <person name="Piumi F."/>
            <person name="Punt P.J."/>
            <person name="Ram A.F."/>
            <person name="Ramon A."/>
            <person name="Rauscher S."/>
            <person name="Record E."/>
            <person name="Riano-Pachon D.M."/>
            <person name="Robert V."/>
            <person name="Roehrig J."/>
            <person name="Ruller R."/>
            <person name="Salamov A."/>
            <person name="Salih N.S."/>
            <person name="Samson R.A."/>
            <person name="Sandor E."/>
            <person name="Sanguinetti M."/>
            <person name="Schuetze T."/>
            <person name="Sepcic K."/>
            <person name="Shelest E."/>
            <person name="Sherlock G."/>
            <person name="Sophianopoulou V."/>
            <person name="Squina F.M."/>
            <person name="Sun H."/>
            <person name="Susca A."/>
            <person name="Todd R.B."/>
            <person name="Tsang A."/>
            <person name="Unkles S.E."/>
            <person name="van de Wiele N."/>
            <person name="van Rossen-Uffink D."/>
            <person name="Oliveira J.V."/>
            <person name="Vesth T.C."/>
            <person name="Visser J."/>
            <person name="Yu J.-H."/>
            <person name="Zhou M."/>
            <person name="Andersen M.R."/>
            <person name="Archer D.B."/>
            <person name="Baker S.E."/>
            <person name="Benoit I."/>
            <person name="Brakhage A.A."/>
            <person name="Braus G.H."/>
            <person name="Fischer R."/>
            <person name="Frisvad J.C."/>
            <person name="Goldman G.H."/>
            <person name="Houbraken J."/>
            <person name="Oakley B."/>
            <person name="Pocsi I."/>
            <person name="Scazzocchio C."/>
            <person name="Seiboth B."/>
            <person name="vanKuyk P.A."/>
            <person name="Wortman J."/>
            <person name="Dyer P.S."/>
            <person name="Grigoriev I.V."/>
        </authorList>
    </citation>
    <scope>NUCLEOTIDE SEQUENCE [LARGE SCALE GENOMIC DNA]</scope>
    <source>
        <strain evidence="14">CBS 593.65</strain>
    </source>
</reference>
<evidence type="ECO:0000256" key="6">
    <source>
        <dbReference type="ARBA" id="ARBA00022750"/>
    </source>
</evidence>
<dbReference type="GO" id="GO:0004190">
    <property type="term" value="F:aspartic-type endopeptidase activity"/>
    <property type="evidence" value="ECO:0007669"/>
    <property type="project" value="UniProtKB-KW"/>
</dbReference>
<dbReference type="EMBL" id="KV878583">
    <property type="protein sequence ID" value="OJJ63036.1"/>
    <property type="molecule type" value="Genomic_DNA"/>
</dbReference>
<dbReference type="GO" id="GO:0006508">
    <property type="term" value="P:proteolysis"/>
    <property type="evidence" value="ECO:0007669"/>
    <property type="project" value="UniProtKB-KW"/>
</dbReference>
<feature type="active site" evidence="8">
    <location>
        <position position="88"/>
    </location>
</feature>
<keyword evidence="7 10" id="KW-0378">Hydrolase</keyword>
<evidence type="ECO:0000313" key="13">
    <source>
        <dbReference type="EMBL" id="OJJ63036.1"/>
    </source>
</evidence>
<dbReference type="PROSITE" id="PS00141">
    <property type="entry name" value="ASP_PROTEASE"/>
    <property type="match status" value="1"/>
</dbReference>
<feature type="signal peptide" evidence="11">
    <location>
        <begin position="1"/>
        <end position="19"/>
    </location>
</feature>
<accession>A0A1L9TUA8</accession>
<evidence type="ECO:0000256" key="10">
    <source>
        <dbReference type="RuleBase" id="RU000454"/>
    </source>
</evidence>
<dbReference type="Gene3D" id="2.40.70.10">
    <property type="entry name" value="Acid Proteases"/>
    <property type="match status" value="2"/>
</dbReference>
<keyword evidence="5 11" id="KW-0732">Signal</keyword>
<gene>
    <name evidence="13" type="ORF">ASPSYDRAFT_28643</name>
</gene>
<dbReference type="InterPro" id="IPR001969">
    <property type="entry name" value="Aspartic_peptidase_AS"/>
</dbReference>
<proteinExistence type="inferred from homology"/>
<protein>
    <recommendedName>
        <fullName evidence="12">Peptidase A1 domain-containing protein</fullName>
    </recommendedName>
</protein>
<evidence type="ECO:0000256" key="3">
    <source>
        <dbReference type="ARBA" id="ARBA00022622"/>
    </source>
</evidence>
<feature type="chain" id="PRO_5012273513" description="Peptidase A1 domain-containing protein" evidence="11">
    <location>
        <begin position="20"/>
        <end position="522"/>
    </location>
</feature>
<dbReference type="PRINTS" id="PR00792">
    <property type="entry name" value="PEPSIN"/>
</dbReference>
<dbReference type="AlphaFoldDB" id="A0A1L9TUA8"/>
<evidence type="ECO:0000256" key="11">
    <source>
        <dbReference type="SAM" id="SignalP"/>
    </source>
</evidence>
<dbReference type="PANTHER" id="PTHR47966:SF65">
    <property type="entry name" value="ASPARTIC-TYPE ENDOPEPTIDASE"/>
    <property type="match status" value="1"/>
</dbReference>
<dbReference type="CDD" id="cd05474">
    <property type="entry name" value="SAP_like"/>
    <property type="match status" value="1"/>
</dbReference>
<dbReference type="InterPro" id="IPR033876">
    <property type="entry name" value="SAP-like"/>
</dbReference>
<dbReference type="GO" id="GO:0005886">
    <property type="term" value="C:plasma membrane"/>
    <property type="evidence" value="ECO:0007669"/>
    <property type="project" value="UniProtKB-SubCell"/>
</dbReference>
<keyword evidence="3" id="KW-0449">Lipoprotein</keyword>
<keyword evidence="14" id="KW-1185">Reference proteome</keyword>
<dbReference type="RefSeq" id="XP_040706842.1">
    <property type="nucleotide sequence ID" value="XM_040844539.1"/>
</dbReference>
<keyword evidence="6 10" id="KW-0064">Aspartyl protease</keyword>
<feature type="active site" evidence="8">
    <location>
        <position position="290"/>
    </location>
</feature>
<dbReference type="SUPFAM" id="SSF50630">
    <property type="entry name" value="Acid proteases"/>
    <property type="match status" value="1"/>
</dbReference>
<dbReference type="PANTHER" id="PTHR47966">
    <property type="entry name" value="BETA-SITE APP-CLEAVING ENZYME, ISOFORM A-RELATED"/>
    <property type="match status" value="1"/>
</dbReference>
<dbReference type="Proteomes" id="UP000184356">
    <property type="component" value="Unassembled WGS sequence"/>
</dbReference>
<evidence type="ECO:0000313" key="14">
    <source>
        <dbReference type="Proteomes" id="UP000184356"/>
    </source>
</evidence>
<dbReference type="InterPro" id="IPR021109">
    <property type="entry name" value="Peptidase_aspartic_dom_sf"/>
</dbReference>
<evidence type="ECO:0000256" key="7">
    <source>
        <dbReference type="ARBA" id="ARBA00022801"/>
    </source>
</evidence>
<dbReference type="STRING" id="1036612.A0A1L9TUA8"/>
<dbReference type="VEuPathDB" id="FungiDB:ASPSYDRAFT_28643"/>
<evidence type="ECO:0000259" key="12">
    <source>
        <dbReference type="PROSITE" id="PS51767"/>
    </source>
</evidence>